<evidence type="ECO:0000259" key="3">
    <source>
        <dbReference type="SMART" id="SM00014"/>
    </source>
</evidence>
<proteinExistence type="predicted"/>
<organism evidence="4 5">
    <name type="scientific">Dictyobacter halimunensis</name>
    <dbReference type="NCBI Taxonomy" id="3026934"/>
    <lineage>
        <taxon>Bacteria</taxon>
        <taxon>Bacillati</taxon>
        <taxon>Chloroflexota</taxon>
        <taxon>Ktedonobacteria</taxon>
        <taxon>Ktedonobacterales</taxon>
        <taxon>Dictyobacteraceae</taxon>
        <taxon>Dictyobacter</taxon>
    </lineage>
</organism>
<accession>A0ABQ6G3B1</accession>
<dbReference type="RefSeq" id="WP_338256928.1">
    <property type="nucleotide sequence ID" value="NZ_BSRI01000002.1"/>
</dbReference>
<dbReference type="InterPro" id="IPR000326">
    <property type="entry name" value="PAP2/HPO"/>
</dbReference>
<evidence type="ECO:0000313" key="4">
    <source>
        <dbReference type="EMBL" id="GLV59986.1"/>
    </source>
</evidence>
<feature type="region of interest" description="Disordered" evidence="1">
    <location>
        <begin position="1"/>
        <end position="23"/>
    </location>
</feature>
<name>A0ABQ6G3B1_9CHLR</name>
<evidence type="ECO:0000313" key="5">
    <source>
        <dbReference type="Proteomes" id="UP001344906"/>
    </source>
</evidence>
<gene>
    <name evidence="4" type="ORF">KDH_68090</name>
</gene>
<feature type="transmembrane region" description="Helical" evidence="2">
    <location>
        <begin position="31"/>
        <end position="53"/>
    </location>
</feature>
<keyword evidence="2" id="KW-0812">Transmembrane</keyword>
<feature type="transmembrane region" description="Helical" evidence="2">
    <location>
        <begin position="96"/>
        <end position="114"/>
    </location>
</feature>
<evidence type="ECO:0000256" key="1">
    <source>
        <dbReference type="SAM" id="MobiDB-lite"/>
    </source>
</evidence>
<reference evidence="4 5" key="1">
    <citation type="submission" date="2023-02" db="EMBL/GenBank/DDBJ databases">
        <title>Dictyobacter halimunensis sp. nov., a new member of the class Ktedonobacteria from forest soil in a geothermal area.</title>
        <authorList>
            <person name="Rachmania M.K."/>
            <person name="Ningsih F."/>
            <person name="Sakai Y."/>
            <person name="Yabe S."/>
            <person name="Yokota A."/>
            <person name="Sjamsuridzal W."/>
        </authorList>
    </citation>
    <scope>NUCLEOTIDE SEQUENCE [LARGE SCALE GENOMIC DNA]</scope>
    <source>
        <strain evidence="4 5">S3.2.2.5</strain>
    </source>
</reference>
<dbReference type="InterPro" id="IPR036938">
    <property type="entry name" value="PAP2/HPO_sf"/>
</dbReference>
<comment type="caution">
    <text evidence="4">The sequence shown here is derived from an EMBL/GenBank/DDBJ whole genome shotgun (WGS) entry which is preliminary data.</text>
</comment>
<feature type="compositionally biased region" description="Polar residues" evidence="1">
    <location>
        <begin position="1"/>
        <end position="17"/>
    </location>
</feature>
<protein>
    <recommendedName>
        <fullName evidence="3">Phosphatidic acid phosphatase type 2/haloperoxidase domain-containing protein</fullName>
    </recommendedName>
</protein>
<dbReference type="SUPFAM" id="SSF48317">
    <property type="entry name" value="Acid phosphatase/Vanadium-dependent haloperoxidase"/>
    <property type="match status" value="1"/>
</dbReference>
<dbReference type="Gene3D" id="1.20.144.10">
    <property type="entry name" value="Phosphatidic acid phosphatase type 2/haloperoxidase"/>
    <property type="match status" value="1"/>
</dbReference>
<sequence>MSTTANPQGIQRPTAQRTAGGEDRQNARRRYAIQFAVWCIGLIVFLITCVIVHGHPKPYSFDLSITQTVQGFHVPDYINAIFTFPSTLNNPVPSEVALGLWLAFMLIMALITRLRGRSPLTWLQSVVFLVVTVMSSAGLNVLADDLVARPRPNPHTEPIHVMGPIVPFPTYPSGHTEHDVAYYGFLLYLSFTKPVREWRYRWFLLPLQIYAVYDILMIGYSRILEGDHWFTDVMGGYLEGTVYLFFFIFLYRWTTTWLAKWREERQAKKAAAHA</sequence>
<feature type="domain" description="Phosphatidic acid phosphatase type 2/haloperoxidase" evidence="3">
    <location>
        <begin position="123"/>
        <end position="248"/>
    </location>
</feature>
<keyword evidence="5" id="KW-1185">Reference proteome</keyword>
<keyword evidence="2" id="KW-0472">Membrane</keyword>
<dbReference type="PANTHER" id="PTHR14969">
    <property type="entry name" value="SPHINGOSINE-1-PHOSPHATE PHOSPHOHYDROLASE"/>
    <property type="match status" value="1"/>
</dbReference>
<keyword evidence="2" id="KW-1133">Transmembrane helix</keyword>
<dbReference type="PANTHER" id="PTHR14969:SF13">
    <property type="entry name" value="AT30094P"/>
    <property type="match status" value="1"/>
</dbReference>
<feature type="transmembrane region" description="Helical" evidence="2">
    <location>
        <begin position="240"/>
        <end position="259"/>
    </location>
</feature>
<feature type="transmembrane region" description="Helical" evidence="2">
    <location>
        <begin position="202"/>
        <end position="220"/>
    </location>
</feature>
<dbReference type="Pfam" id="PF01569">
    <property type="entry name" value="PAP2"/>
    <property type="match status" value="1"/>
</dbReference>
<evidence type="ECO:0000256" key="2">
    <source>
        <dbReference type="SAM" id="Phobius"/>
    </source>
</evidence>
<dbReference type="Proteomes" id="UP001344906">
    <property type="component" value="Unassembled WGS sequence"/>
</dbReference>
<dbReference type="EMBL" id="BSRI01000002">
    <property type="protein sequence ID" value="GLV59986.1"/>
    <property type="molecule type" value="Genomic_DNA"/>
</dbReference>
<dbReference type="SMART" id="SM00014">
    <property type="entry name" value="acidPPc"/>
    <property type="match status" value="1"/>
</dbReference>